<dbReference type="PANTHER" id="PTHR35391">
    <property type="entry name" value="C2H2-TYPE DOMAIN-CONTAINING PROTEIN-RELATED"/>
    <property type="match status" value="1"/>
</dbReference>
<feature type="region of interest" description="Disordered" evidence="1">
    <location>
        <begin position="258"/>
        <end position="319"/>
    </location>
</feature>
<feature type="compositionally biased region" description="Polar residues" evidence="1">
    <location>
        <begin position="169"/>
        <end position="181"/>
    </location>
</feature>
<feature type="compositionally biased region" description="Acidic residues" evidence="1">
    <location>
        <begin position="448"/>
        <end position="463"/>
    </location>
</feature>
<dbReference type="Pfam" id="PF26082">
    <property type="entry name" value="zf-C2H2_AcuF"/>
    <property type="match status" value="1"/>
</dbReference>
<feature type="compositionally biased region" description="Basic and acidic residues" evidence="1">
    <location>
        <begin position="627"/>
        <end position="638"/>
    </location>
</feature>
<feature type="region of interest" description="Disordered" evidence="1">
    <location>
        <begin position="1328"/>
        <end position="1355"/>
    </location>
</feature>
<organism evidence="3 4">
    <name type="scientific">Ajellomyces capsulatus</name>
    <name type="common">Darling's disease fungus</name>
    <name type="synonym">Histoplasma capsulatum</name>
    <dbReference type="NCBI Taxonomy" id="5037"/>
    <lineage>
        <taxon>Eukaryota</taxon>
        <taxon>Fungi</taxon>
        <taxon>Dikarya</taxon>
        <taxon>Ascomycota</taxon>
        <taxon>Pezizomycotina</taxon>
        <taxon>Eurotiomycetes</taxon>
        <taxon>Eurotiomycetidae</taxon>
        <taxon>Onygenales</taxon>
        <taxon>Ajellomycetaceae</taxon>
        <taxon>Histoplasma</taxon>
    </lineage>
</organism>
<feature type="region of interest" description="Disordered" evidence="1">
    <location>
        <begin position="1106"/>
        <end position="1128"/>
    </location>
</feature>
<comment type="caution">
    <text evidence="3">The sequence shown here is derived from an EMBL/GenBank/DDBJ whole genome shotgun (WGS) entry which is preliminary data.</text>
</comment>
<dbReference type="OrthoDB" id="5315052at2759"/>
<feature type="compositionally biased region" description="Polar residues" evidence="1">
    <location>
        <begin position="1"/>
        <end position="18"/>
    </location>
</feature>
<dbReference type="VEuPathDB" id="FungiDB:I7I52_08080"/>
<feature type="region of interest" description="Disordered" evidence="1">
    <location>
        <begin position="679"/>
        <end position="772"/>
    </location>
</feature>
<dbReference type="SMART" id="SM00355">
    <property type="entry name" value="ZnF_C2H2"/>
    <property type="match status" value="3"/>
</dbReference>
<feature type="region of interest" description="Disordered" evidence="1">
    <location>
        <begin position="491"/>
        <end position="534"/>
    </location>
</feature>
<feature type="compositionally biased region" description="Acidic residues" evidence="1">
    <location>
        <begin position="756"/>
        <end position="767"/>
    </location>
</feature>
<feature type="compositionally biased region" description="Basic residues" evidence="1">
    <location>
        <begin position="588"/>
        <end position="604"/>
    </location>
</feature>
<feature type="region of interest" description="Disordered" evidence="1">
    <location>
        <begin position="1"/>
        <end position="121"/>
    </location>
</feature>
<feature type="compositionally biased region" description="Polar residues" evidence="1">
    <location>
        <begin position="196"/>
        <end position="219"/>
    </location>
</feature>
<feature type="region of interest" description="Disordered" evidence="1">
    <location>
        <begin position="1001"/>
        <end position="1030"/>
    </location>
</feature>
<evidence type="ECO:0000256" key="1">
    <source>
        <dbReference type="SAM" id="MobiDB-lite"/>
    </source>
</evidence>
<accession>A0A8H8CV09</accession>
<feature type="region of interest" description="Disordered" evidence="1">
    <location>
        <begin position="196"/>
        <end position="227"/>
    </location>
</feature>
<dbReference type="InterPro" id="IPR058925">
    <property type="entry name" value="zf-C2H2_AcuF"/>
</dbReference>
<feature type="compositionally biased region" description="Polar residues" evidence="1">
    <location>
        <begin position="98"/>
        <end position="118"/>
    </location>
</feature>
<feature type="compositionally biased region" description="Low complexity" evidence="1">
    <location>
        <begin position="684"/>
        <end position="694"/>
    </location>
</feature>
<evidence type="ECO:0000259" key="2">
    <source>
        <dbReference type="PROSITE" id="PS00028"/>
    </source>
</evidence>
<feature type="compositionally biased region" description="Basic and acidic residues" evidence="1">
    <location>
        <begin position="280"/>
        <end position="296"/>
    </location>
</feature>
<dbReference type="PROSITE" id="PS00028">
    <property type="entry name" value="ZINC_FINGER_C2H2_1"/>
    <property type="match status" value="1"/>
</dbReference>
<feature type="compositionally biased region" description="Polar residues" evidence="1">
    <location>
        <begin position="299"/>
        <end position="309"/>
    </location>
</feature>
<reference evidence="3 4" key="1">
    <citation type="submission" date="2021-01" db="EMBL/GenBank/DDBJ databases">
        <title>Chromosome-level genome assembly of a human fungal pathogen reveals clustering of transcriptionally co-regulated genes.</title>
        <authorList>
            <person name="Voorhies M."/>
            <person name="Cohen S."/>
            <person name="Shea T.P."/>
            <person name="Petrus S."/>
            <person name="Munoz J.F."/>
            <person name="Poplawski S."/>
            <person name="Goldman W.E."/>
            <person name="Michael T."/>
            <person name="Cuomo C.A."/>
            <person name="Sil A."/>
            <person name="Beyhan S."/>
        </authorList>
    </citation>
    <scope>NUCLEOTIDE SEQUENCE [LARGE SCALE GENOMIC DNA]</scope>
    <source>
        <strain evidence="3 4">G184AR</strain>
    </source>
</reference>
<evidence type="ECO:0000313" key="3">
    <source>
        <dbReference type="EMBL" id="KAG5290915.1"/>
    </source>
</evidence>
<name>A0A8H8CV09_AJECA</name>
<dbReference type="PANTHER" id="PTHR35391:SF3">
    <property type="entry name" value="FINGER DOMAIN PROTEIN, PUTATIVE (AFU_ORTHOLOGUE AFUA_8G04300)-RELATED"/>
    <property type="match status" value="1"/>
</dbReference>
<evidence type="ECO:0000313" key="4">
    <source>
        <dbReference type="Proteomes" id="UP000670092"/>
    </source>
</evidence>
<dbReference type="EMBL" id="JAEVHI010000005">
    <property type="protein sequence ID" value="KAG5290915.1"/>
    <property type="molecule type" value="Genomic_DNA"/>
</dbReference>
<protein>
    <submittedName>
        <fullName evidence="3">C2H2 finger domain-containing protein</fullName>
    </submittedName>
</protein>
<feature type="region of interest" description="Disordered" evidence="1">
    <location>
        <begin position="420"/>
        <end position="477"/>
    </location>
</feature>
<dbReference type="InterPro" id="IPR013087">
    <property type="entry name" value="Znf_C2H2_type"/>
</dbReference>
<dbReference type="Proteomes" id="UP000670092">
    <property type="component" value="Unassembled WGS sequence"/>
</dbReference>
<feature type="domain" description="C2H2-type" evidence="2">
    <location>
        <begin position="974"/>
        <end position="997"/>
    </location>
</feature>
<gene>
    <name evidence="3" type="ORF">I7I52_08080</name>
</gene>
<proteinExistence type="predicted"/>
<sequence length="1355" mass="148919">MSTATSSPRSIENQSPNLSAFKAQIYSDPFLPNPSNNNNNNEQLSLRPHGEPATVNLSELESHHHNGQLSGEGFHGSLPVSPNNIHLPSGSKGGTAYTRPNTNPSSNVQSPTSHQDFLSPSDYAECGYSDFSSYGSPEIDDPFFLEPEFGFNPESEPLTLPGSEALQHYNPQDNEPSGQSNEQKLDITTLTASQLLSPGLTNTPSPPSDSQNMDLSSMNDGRDKAHRPSRMDIHTHRFQHTPTLTTASPCSDTLEVSTFSHRDQPTSPIVKVSSYTRGDSPSRGDDPTEQRSEKRGRPTISSSHLSPTGNKHEYDYDDIDDSHYVGSQYRSISVPPPSFRAEDGSWIASSSTGQTGLDPACRGDIYVPSPKEMMEQQKREQKNADVEQWLSVSEVNSEVQDNGAIGRRPSRRNKLVTFRRRAKSTGDPVATHQQFLDDSKIPGPGVLIDEDSGLEDIEDDNDSDASSKIPETPPAKVDLDSRVELSRGYFPPVTNDDEAQNAEPLPRQFIRARPWQDQLRNPRIGDTRHQPSTSNAAISRFGRAAENIETASRAATWGTTRRMSESDMRSLHAANGSFNPSFVDKEKKHTRRNSIFKHTNKLLPKRSNSNAKRKLAESAQQQPGTESIDKQKNKDSKEGGLTSSVLPQKKPGFSRPPKSPLTTEGLVLAMTGQIAAVGGGGPVGVPSPSASSSPWNNFMRRSRSKSDLSKTSKSPVSGGLLELMTNFGGPPVPTLASPRQDKALAPSPMSGKGQLDDEEDEDDEDEPMGDKGVTMDFAIRTDPIVPTLDGFKTQIQQLNPRLKSPALIERFAQEQLRRYKKLVELKLQHVQAVNMQNCTSGKHCFEQGGEATMLPPRISSKDPDATCAQFQITSSANPDGDMSSFGEGTVTAALFPNGVPLPPVKRLPAQFECYLCFKVKAFQKPSDWTKHVHEDIMPFTCTFPDCTEPKSFKRKADWVRHESERHRQLEWWTCNMQDCSHRCYRKDNFVQHLVREHKMPEPKAKISRGRGSGNGKGAAKKMDNQQSSTPDQEVEQVWKLVEECHHVTSKQPKDEPCRFCDNVCNSWKKLSVHMAKHMEQIAMPILGLVKQRTICADTPISPIELGSYPPRPKVESGQSPAMSPLPGTGHFQNPFQLEHAPRTSVGHSTLSNSTAQNTEGYATAQSPLVVDHLQMRTVQNELTAVSLRMGGRSISAGGQRYNLSPYPRPTSPSVGEQQNVYPVTTRAGQQQFSSHHTSATYPPLYNALSRRLESPISDTAQAPVGETVYSMDASAVASSSTAYGNQQQMYTSPVEHAGYAYQQSRGGIDSSGVMNFNDIAVTVQYPVVSGPDTDPAGQSEGFGQHRGGPYHYQSQ</sequence>
<feature type="region of interest" description="Disordered" evidence="1">
    <location>
        <begin position="552"/>
        <end position="662"/>
    </location>
</feature>
<feature type="region of interest" description="Disordered" evidence="1">
    <location>
        <begin position="142"/>
        <end position="181"/>
    </location>
</feature>